<dbReference type="AlphaFoldDB" id="A0A1N7IS25"/>
<proteinExistence type="inferred from homology"/>
<dbReference type="GO" id="GO:0005737">
    <property type="term" value="C:cytoplasm"/>
    <property type="evidence" value="ECO:0007669"/>
    <property type="project" value="UniProtKB-SubCell"/>
</dbReference>
<dbReference type="GO" id="GO:0030170">
    <property type="term" value="F:pyridoxal phosphate binding"/>
    <property type="evidence" value="ECO:0007669"/>
    <property type="project" value="InterPro"/>
</dbReference>
<organism evidence="14 15">
    <name type="scientific">Insolitispirillum peregrinum</name>
    <dbReference type="NCBI Taxonomy" id="80876"/>
    <lineage>
        <taxon>Bacteria</taxon>
        <taxon>Pseudomonadati</taxon>
        <taxon>Pseudomonadota</taxon>
        <taxon>Alphaproteobacteria</taxon>
        <taxon>Rhodospirillales</taxon>
        <taxon>Novispirillaceae</taxon>
        <taxon>Insolitispirillum</taxon>
    </lineage>
</organism>
<evidence type="ECO:0000256" key="13">
    <source>
        <dbReference type="RuleBase" id="RU000587"/>
    </source>
</evidence>
<name>A0A1N7IS25_9PROT</name>
<dbReference type="NCBIfam" id="TIGR02093">
    <property type="entry name" value="P_ylase"/>
    <property type="match status" value="1"/>
</dbReference>
<comment type="function">
    <text evidence="11">Phosphorylase is an important allosteric enzyme in carbohydrate metabolism. Enzymes from different sources differ in their regulatory mechanisms and in their natural substrates. However, all known phosphorylases share catalytic and structural properties.</text>
</comment>
<evidence type="ECO:0000313" key="14">
    <source>
        <dbReference type="EMBL" id="SIS39888.1"/>
    </source>
</evidence>
<evidence type="ECO:0000256" key="2">
    <source>
        <dbReference type="ARBA" id="ARBA00001933"/>
    </source>
</evidence>
<feature type="modified residue" description="N6-(pyridoxal phosphate)lysine" evidence="12">
    <location>
        <position position="680"/>
    </location>
</feature>
<keyword evidence="15" id="KW-1185">Reference proteome</keyword>
<dbReference type="SUPFAM" id="SSF53756">
    <property type="entry name" value="UDP-Glycosyltransferase/glycogen phosphorylase"/>
    <property type="match status" value="1"/>
</dbReference>
<reference evidence="14 15" key="1">
    <citation type="submission" date="2017-01" db="EMBL/GenBank/DDBJ databases">
        <authorList>
            <person name="Mah S.A."/>
            <person name="Swanson W.J."/>
            <person name="Moy G.W."/>
            <person name="Vacquier V.D."/>
        </authorList>
    </citation>
    <scope>NUCLEOTIDE SEQUENCE [LARGE SCALE GENOMIC DNA]</scope>
    <source>
        <strain evidence="14 15">DSM 11589</strain>
    </source>
</reference>
<dbReference type="PROSITE" id="PS00102">
    <property type="entry name" value="PHOSPHORYLASE"/>
    <property type="match status" value="1"/>
</dbReference>
<keyword evidence="5" id="KW-0963">Cytoplasm</keyword>
<evidence type="ECO:0000256" key="3">
    <source>
        <dbReference type="ARBA" id="ARBA00004496"/>
    </source>
</evidence>
<evidence type="ECO:0000313" key="15">
    <source>
        <dbReference type="Proteomes" id="UP000185678"/>
    </source>
</evidence>
<dbReference type="PANTHER" id="PTHR11468:SF3">
    <property type="entry name" value="GLYCOGEN PHOSPHORYLASE, LIVER FORM"/>
    <property type="match status" value="1"/>
</dbReference>
<evidence type="ECO:0000256" key="7">
    <source>
        <dbReference type="ARBA" id="ARBA00022676"/>
    </source>
</evidence>
<evidence type="ECO:0000256" key="12">
    <source>
        <dbReference type="PIRSR" id="PIRSR000460-1"/>
    </source>
</evidence>
<dbReference type="FunFam" id="3.40.50.2000:FF:000003">
    <property type="entry name" value="Alpha-1,4 glucan phosphorylase"/>
    <property type="match status" value="1"/>
</dbReference>
<dbReference type="GO" id="GO:0005980">
    <property type="term" value="P:glycogen catabolic process"/>
    <property type="evidence" value="ECO:0007669"/>
    <property type="project" value="TreeGrafter"/>
</dbReference>
<dbReference type="InterPro" id="IPR011833">
    <property type="entry name" value="Glycg_phsphrylas"/>
</dbReference>
<keyword evidence="8 13" id="KW-0808">Transferase</keyword>
<dbReference type="InterPro" id="IPR000811">
    <property type="entry name" value="Glyco_trans_35"/>
</dbReference>
<dbReference type="STRING" id="80876.SAMN05421779_101546"/>
<evidence type="ECO:0000256" key="6">
    <source>
        <dbReference type="ARBA" id="ARBA00022533"/>
    </source>
</evidence>
<keyword evidence="7 13" id="KW-0328">Glycosyltransferase</keyword>
<evidence type="ECO:0000256" key="8">
    <source>
        <dbReference type="ARBA" id="ARBA00022679"/>
    </source>
</evidence>
<sequence length="832" mass="94239">MTDQTVPMDQDIQPATSGDEGDLIALDTIDDIKRQLKSYLVHNVGVSPSYASQRDWLYAAAGVVRGLLSEQYMNTALREREQDVRRVYYLSLEYLTGRSLIKNLLDTGLYEKVRQALAELGQDIEAVSEFEYDAALGNGGLGRLAACFLDSLATHSYPGFGYGIRYEFGMFTQRIENGEQVEHPETWLRYGNPWEFERPNIIYPVRFRGRIASYKDDRGQDVRQWVDTEDVIAMAYDVPVSGHDSGVVTKLRLWSARATRDFDLKYFNQGNYIDAVKDKTISENLSKVLYPADTTLMGQELRLMQEYFFVSASLQDILARHNRSGHSLDKLPEKVCIQLNDTHPSLAIPELMRLLIDQYGYSYEKAWDITSHTFNYTNHTLLPEALETWPIAMLEALLPRHLDLIYKINFAFLQQVKIHFPGQPDILSRLSLVDDSHRRIRMAHLCVVGSSHVNGVAALHTDLMRINVFADFNRLTPEKFINVTNGVTQRRWLLQSNPGLSSLITEAIGDRWRTDLLAIKELEKFADDTGFRDRFAAVKRANKVRLAALVETRCGVRFSPDSLFDSQVKRIHEYKRQLLNLLHVITLYNRLCDGDDDIHPRNVIIAGKSAPGYFLAKQIIHLINDVAQVINNDPRTRGRLGLAFVPNYNVSTAEIVIPGTDLSEQISTAGTEASGTGNMKFALNGALTIGTLDGANIEIRDAVGEENIFICGMTAEGVAEMRAHGYRPWDFYHNNPALKRAVDMIASGFFTPDDPHRYQAIYDTLLSHGDHYFLMADFDSYAAVQDQVDKAYRDQGTWVRKAILNVANMGTFSSDRSIHDYAKKIWNISSLT</sequence>
<comment type="catalytic activity">
    <reaction evidence="1 13">
        <text>[(1-&gt;4)-alpha-D-glucosyl](n) + phosphate = [(1-&gt;4)-alpha-D-glucosyl](n-1) + alpha-D-glucose 1-phosphate</text>
        <dbReference type="Rhea" id="RHEA:41732"/>
        <dbReference type="Rhea" id="RHEA-COMP:9584"/>
        <dbReference type="Rhea" id="RHEA-COMP:9586"/>
        <dbReference type="ChEBI" id="CHEBI:15444"/>
        <dbReference type="ChEBI" id="CHEBI:43474"/>
        <dbReference type="ChEBI" id="CHEBI:58601"/>
        <dbReference type="EC" id="2.4.1.1"/>
    </reaction>
</comment>
<dbReference type="Pfam" id="PF00343">
    <property type="entry name" value="Phosphorylase"/>
    <property type="match status" value="1"/>
</dbReference>
<evidence type="ECO:0000256" key="4">
    <source>
        <dbReference type="ARBA" id="ARBA00006047"/>
    </source>
</evidence>
<comment type="function">
    <text evidence="13">Allosteric enzyme that catalyzes the rate-limiting step in glycogen catabolism, the phosphorolytic cleavage of glycogen to produce glucose-1-phosphate, and plays a central role in maintaining cellular and organismal glucose homeostasis.</text>
</comment>
<evidence type="ECO:0000256" key="9">
    <source>
        <dbReference type="ARBA" id="ARBA00022898"/>
    </source>
</evidence>
<gene>
    <name evidence="14" type="ORF">SAMN05421779_101546</name>
</gene>
<keyword evidence="6" id="KW-0021">Allosteric enzyme</keyword>
<evidence type="ECO:0000256" key="10">
    <source>
        <dbReference type="ARBA" id="ARBA00023277"/>
    </source>
</evidence>
<dbReference type="EMBL" id="FTOA01000001">
    <property type="protein sequence ID" value="SIS39888.1"/>
    <property type="molecule type" value="Genomic_DNA"/>
</dbReference>
<dbReference type="PANTHER" id="PTHR11468">
    <property type="entry name" value="GLYCOGEN PHOSPHORYLASE"/>
    <property type="match status" value="1"/>
</dbReference>
<keyword evidence="9 12" id="KW-0663">Pyridoxal phosphate</keyword>
<evidence type="ECO:0000256" key="11">
    <source>
        <dbReference type="ARBA" id="ARBA00025174"/>
    </source>
</evidence>
<evidence type="ECO:0000256" key="5">
    <source>
        <dbReference type="ARBA" id="ARBA00022490"/>
    </source>
</evidence>
<dbReference type="Gene3D" id="3.40.50.2000">
    <property type="entry name" value="Glycogen Phosphorylase B"/>
    <property type="match status" value="2"/>
</dbReference>
<dbReference type="FunFam" id="3.40.50.2000:FF:000153">
    <property type="entry name" value="Alpha-1,4 glucan phosphorylase"/>
    <property type="match status" value="1"/>
</dbReference>
<dbReference type="GO" id="GO:0008184">
    <property type="term" value="F:glycogen phosphorylase activity"/>
    <property type="evidence" value="ECO:0007669"/>
    <property type="project" value="InterPro"/>
</dbReference>
<comment type="subcellular location">
    <subcellularLocation>
        <location evidence="3">Cytoplasm</location>
    </subcellularLocation>
</comment>
<evidence type="ECO:0000256" key="1">
    <source>
        <dbReference type="ARBA" id="ARBA00001275"/>
    </source>
</evidence>
<accession>A0A1N7IS25</accession>
<keyword evidence="10 13" id="KW-0119">Carbohydrate metabolism</keyword>
<dbReference type="PIRSF" id="PIRSF000460">
    <property type="entry name" value="Pprylas_GlgP"/>
    <property type="match status" value="1"/>
</dbReference>
<comment type="cofactor">
    <cofactor evidence="2 13">
        <name>pyridoxal 5'-phosphate</name>
        <dbReference type="ChEBI" id="CHEBI:597326"/>
    </cofactor>
</comment>
<dbReference type="CDD" id="cd04300">
    <property type="entry name" value="GT35_Glycogen_Phosphorylase"/>
    <property type="match status" value="1"/>
</dbReference>
<protein>
    <recommendedName>
        <fullName evidence="13">Alpha-1,4 glucan phosphorylase</fullName>
        <ecNumber evidence="13">2.4.1.1</ecNumber>
    </recommendedName>
</protein>
<comment type="similarity">
    <text evidence="4 13">Belongs to the glycogen phosphorylase family.</text>
</comment>
<dbReference type="EC" id="2.4.1.1" evidence="13"/>
<dbReference type="Proteomes" id="UP000185678">
    <property type="component" value="Unassembled WGS sequence"/>
</dbReference>
<dbReference type="InterPro" id="IPR035090">
    <property type="entry name" value="Pyridoxal_P_attach_site"/>
</dbReference>